<reference evidence="7" key="1">
    <citation type="journal article" date="2019" name="Database">
        <title>The radish genome database (RadishGD): an integrated information resource for radish genomics.</title>
        <authorList>
            <person name="Yu H.J."/>
            <person name="Baek S."/>
            <person name="Lee Y.J."/>
            <person name="Cho A."/>
            <person name="Mun J.H."/>
        </authorList>
    </citation>
    <scope>NUCLEOTIDE SEQUENCE [LARGE SCALE GENOMIC DNA]</scope>
    <source>
        <strain evidence="7">cv. WK10039</strain>
    </source>
</reference>
<reference evidence="8" key="2">
    <citation type="submission" date="2025-08" db="UniProtKB">
        <authorList>
            <consortium name="RefSeq"/>
        </authorList>
    </citation>
    <scope>IDENTIFICATION</scope>
    <source>
        <tissue evidence="8">Leaf</tissue>
    </source>
</reference>
<evidence type="ECO:0000256" key="2">
    <source>
        <dbReference type="ARBA" id="ARBA00022670"/>
    </source>
</evidence>
<dbReference type="GO" id="GO:0016926">
    <property type="term" value="P:protein desumoylation"/>
    <property type="evidence" value="ECO:0007669"/>
    <property type="project" value="TreeGrafter"/>
</dbReference>
<dbReference type="Pfam" id="PF02902">
    <property type="entry name" value="Peptidase_C48"/>
    <property type="match status" value="1"/>
</dbReference>
<evidence type="ECO:0000256" key="4">
    <source>
        <dbReference type="ARBA" id="ARBA00022807"/>
    </source>
</evidence>
<dbReference type="GO" id="GO:0006508">
    <property type="term" value="P:proteolysis"/>
    <property type="evidence" value="ECO:0007669"/>
    <property type="project" value="UniProtKB-KW"/>
</dbReference>
<keyword evidence="7" id="KW-1185">Reference proteome</keyword>
<dbReference type="SUPFAM" id="SSF54001">
    <property type="entry name" value="Cysteine proteinases"/>
    <property type="match status" value="1"/>
</dbReference>
<dbReference type="KEGG" id="rsz:108858501"/>
<dbReference type="GeneID" id="108858501"/>
<dbReference type="PROSITE" id="PS50600">
    <property type="entry name" value="ULP_PROTEASE"/>
    <property type="match status" value="1"/>
</dbReference>
<feature type="domain" description="Ubiquitin-like protease family profile" evidence="6">
    <location>
        <begin position="418"/>
        <end position="630"/>
    </location>
</feature>
<dbReference type="OrthoDB" id="1104567at2759"/>
<proteinExistence type="inferred from homology"/>
<evidence type="ECO:0000259" key="6">
    <source>
        <dbReference type="PROSITE" id="PS50600"/>
    </source>
</evidence>
<evidence type="ECO:0000256" key="3">
    <source>
        <dbReference type="ARBA" id="ARBA00022801"/>
    </source>
</evidence>
<protein>
    <submittedName>
        <fullName evidence="8">Uncharacterized protein LOC108858501</fullName>
    </submittedName>
</protein>
<evidence type="ECO:0000313" key="7">
    <source>
        <dbReference type="Proteomes" id="UP000504610"/>
    </source>
</evidence>
<accession>A0A6J0NVZ3</accession>
<comment type="similarity">
    <text evidence="1">Belongs to the peptidase C48 family.</text>
</comment>
<feature type="region of interest" description="Disordered" evidence="5">
    <location>
        <begin position="271"/>
        <end position="300"/>
    </location>
</feature>
<dbReference type="InterPro" id="IPR038765">
    <property type="entry name" value="Papain-like_cys_pep_sf"/>
</dbReference>
<keyword evidence="3" id="KW-0378">Hydrolase</keyword>
<gene>
    <name evidence="8" type="primary">LOC108858501</name>
</gene>
<feature type="region of interest" description="Disordered" evidence="5">
    <location>
        <begin position="149"/>
        <end position="227"/>
    </location>
</feature>
<keyword evidence="2" id="KW-0645">Protease</keyword>
<keyword evidence="4" id="KW-0788">Thiol protease</keyword>
<evidence type="ECO:0000256" key="5">
    <source>
        <dbReference type="SAM" id="MobiDB-lite"/>
    </source>
</evidence>
<dbReference type="AlphaFoldDB" id="A0A6J0NVZ3"/>
<name>A0A6J0NVZ3_RAPSA</name>
<dbReference type="Gene3D" id="3.40.395.10">
    <property type="entry name" value="Adenoviral Proteinase, Chain A"/>
    <property type="match status" value="1"/>
</dbReference>
<feature type="compositionally biased region" description="Basic and acidic residues" evidence="5">
    <location>
        <begin position="183"/>
        <end position="200"/>
    </location>
</feature>
<feature type="compositionally biased region" description="Basic and acidic residues" evidence="5">
    <location>
        <begin position="274"/>
        <end position="284"/>
    </location>
</feature>
<dbReference type="PANTHER" id="PTHR12606:SF136">
    <property type="entry name" value="ULP1 PROTEASE FAMILY PROTEIN"/>
    <property type="match status" value="1"/>
</dbReference>
<evidence type="ECO:0000256" key="1">
    <source>
        <dbReference type="ARBA" id="ARBA00005234"/>
    </source>
</evidence>
<dbReference type="RefSeq" id="XP_018487918.1">
    <property type="nucleotide sequence ID" value="XM_018632416.1"/>
</dbReference>
<dbReference type="GO" id="GO:0005634">
    <property type="term" value="C:nucleus"/>
    <property type="evidence" value="ECO:0007669"/>
    <property type="project" value="TreeGrafter"/>
</dbReference>
<evidence type="ECO:0000313" key="8">
    <source>
        <dbReference type="RefSeq" id="XP_018487918.1"/>
    </source>
</evidence>
<dbReference type="Proteomes" id="UP000504610">
    <property type="component" value="Chromosome 5"/>
</dbReference>
<dbReference type="GO" id="GO:0016929">
    <property type="term" value="F:deSUMOylase activity"/>
    <property type="evidence" value="ECO:0007669"/>
    <property type="project" value="TreeGrafter"/>
</dbReference>
<feature type="compositionally biased region" description="Polar residues" evidence="5">
    <location>
        <begin position="18"/>
        <end position="49"/>
    </location>
</feature>
<dbReference type="InterPro" id="IPR003653">
    <property type="entry name" value="Peptidase_C48_C"/>
</dbReference>
<dbReference type="PANTHER" id="PTHR12606">
    <property type="entry name" value="SENTRIN/SUMO-SPECIFIC PROTEASE"/>
    <property type="match status" value="1"/>
</dbReference>
<feature type="region of interest" description="Disordered" evidence="5">
    <location>
        <begin position="14"/>
        <end position="73"/>
    </location>
</feature>
<organism evidence="7 8">
    <name type="scientific">Raphanus sativus</name>
    <name type="common">Radish</name>
    <name type="synonym">Raphanus raphanistrum var. sativus</name>
    <dbReference type="NCBI Taxonomy" id="3726"/>
    <lineage>
        <taxon>Eukaryota</taxon>
        <taxon>Viridiplantae</taxon>
        <taxon>Streptophyta</taxon>
        <taxon>Embryophyta</taxon>
        <taxon>Tracheophyta</taxon>
        <taxon>Spermatophyta</taxon>
        <taxon>Magnoliopsida</taxon>
        <taxon>eudicotyledons</taxon>
        <taxon>Gunneridae</taxon>
        <taxon>Pentapetalae</taxon>
        <taxon>rosids</taxon>
        <taxon>malvids</taxon>
        <taxon>Brassicales</taxon>
        <taxon>Brassicaceae</taxon>
        <taxon>Brassiceae</taxon>
        <taxon>Raphanus</taxon>
    </lineage>
</organism>
<sequence>MMKAAVEERLKVMGIGKNPQNKDNLSNVAAVQQPEPLSSPQPNTQQKSVYSPLFAETPGKDMGPSANFSKELDKERRMKRNLAKEFGTHAEDECANVLDFIYVSPAKATKAEDLRRRSTRNRTVKDEDVEDKKKYVQAEAVLKKKEKAAAKRKAVASVKQKQSALKKPIEAELMNEEQAELMNEEKAELKKQEDDNEKRKNINPPRANVKRCKVEDSGEGSEFAEDLPRRSMCNRTVKDEDAEDKKKVVQAEAVLNRKEKAAAKRKVAASAELKNQEADNEKRKNITPPRANVKGCKVDDSGEDSELAEVLADENEILPESPLESQELVRSAVVKEYLERTVKLSPQGFALSEGTSRPVFPYIGDNGTTCMRKNVEPSSAIYDLLAPVDPTLLDKLMQHISRVPPKPPAPAKKRVVRSAAHEGDFYSILILERPWPHSQYGWLFDNHISAYINVLIKRSMRDPTQFWTKRIAFIDPWFLSKWVDDYKQFKIKPNMMKFTGNGYENLVRGKLPVNFQRNLKWYEHVDHLYGCLPTGGNHWVAFHVDLKKEKVNCYDSIIGVVTAKSEKNMLDSFKLVTLMLPEILNKNIPPNLRTPSRKKFAFRRRSRRFTPQNTQTDDCGVYALKFVECLALGVSFDGINDENIQGLRLKMAAEILDEGGNTA</sequence>